<dbReference type="InterPro" id="IPR043141">
    <property type="entry name" value="Ribosomal_uL10-like_sf"/>
</dbReference>
<dbReference type="FunFam" id="3.90.105.20:FF:000003">
    <property type="entry name" value="Ribosome assembly factor mrt4"/>
    <property type="match status" value="1"/>
</dbReference>
<sequence>MAKSKRNKIVPLTQTDKKGRAGKDALYEQIRESAEVYKYIWIFSVENMRNTYLKTVRAEMKSSRFFFGRTKVMAKALGTSPEDEHKDNLHKLSEQLVGHVGLLFTNTEPEEVKEFFANYTESDFARSGVKATSTYVVPAGPVYRGEEIFPHNMEPQLRSLGMPTVLNNGIVTLTNEYRVCKEGQTLTPEQAQLLKLFHVQMAEFHVTLKSYYHDGQIYRV</sequence>
<dbReference type="Proteomes" id="UP000243308">
    <property type="component" value="Unassembled WGS sequence"/>
</dbReference>
<dbReference type="InterPro" id="IPR001790">
    <property type="entry name" value="Ribosomal_uL10"/>
</dbReference>
<evidence type="ECO:0000256" key="4">
    <source>
        <dbReference type="ARBA" id="ARBA00022490"/>
    </source>
</evidence>
<organism evidence="8 9">
    <name type="scientific">Podila verticillata NRRL 6337</name>
    <dbReference type="NCBI Taxonomy" id="1069443"/>
    <lineage>
        <taxon>Eukaryota</taxon>
        <taxon>Fungi</taxon>
        <taxon>Fungi incertae sedis</taxon>
        <taxon>Mucoromycota</taxon>
        <taxon>Mortierellomycotina</taxon>
        <taxon>Mortierellomycetes</taxon>
        <taxon>Mortierellales</taxon>
        <taxon>Mortierellaceae</taxon>
        <taxon>Podila</taxon>
    </lineage>
</organism>
<feature type="domain" description="Large ribosomal subunit protein uL10-like insertion" evidence="7">
    <location>
        <begin position="125"/>
        <end position="199"/>
    </location>
</feature>
<dbReference type="GO" id="GO:0000027">
    <property type="term" value="P:ribosomal large subunit assembly"/>
    <property type="evidence" value="ECO:0007669"/>
    <property type="project" value="InterPro"/>
</dbReference>
<gene>
    <name evidence="8" type="ORF">MVEG_11373</name>
</gene>
<dbReference type="PANTHER" id="PTHR45841">
    <property type="entry name" value="MRNA TURNOVER PROTEIN 4 MRTO4"/>
    <property type="match status" value="1"/>
</dbReference>
<evidence type="ECO:0000256" key="1">
    <source>
        <dbReference type="ARBA" id="ARBA00004046"/>
    </source>
</evidence>
<dbReference type="GO" id="GO:0005737">
    <property type="term" value="C:cytoplasm"/>
    <property type="evidence" value="ECO:0007669"/>
    <property type="project" value="UniProtKB-SubCell"/>
</dbReference>
<keyword evidence="5 6" id="KW-0539">Nucleus</keyword>
<evidence type="ECO:0000313" key="9">
    <source>
        <dbReference type="Proteomes" id="UP000243308"/>
    </source>
</evidence>
<evidence type="ECO:0000259" key="7">
    <source>
        <dbReference type="Pfam" id="PF17777"/>
    </source>
</evidence>
<dbReference type="GO" id="GO:0030687">
    <property type="term" value="C:preribosome, large subunit precursor"/>
    <property type="evidence" value="ECO:0007669"/>
    <property type="project" value="TreeGrafter"/>
</dbReference>
<comment type="subunit">
    <text evidence="3 6">Associates with the pre-60S ribosomal particle.</text>
</comment>
<keyword evidence="4 6" id="KW-0963">Cytoplasm</keyword>
<dbReference type="GO" id="GO:0006364">
    <property type="term" value="P:rRNA processing"/>
    <property type="evidence" value="ECO:0007669"/>
    <property type="project" value="TreeGrafter"/>
</dbReference>
<evidence type="ECO:0000256" key="2">
    <source>
        <dbReference type="ARBA" id="ARBA00008889"/>
    </source>
</evidence>
<keyword evidence="6" id="KW-0690">Ribosome biogenesis</keyword>
<dbReference type="GO" id="GO:0005730">
    <property type="term" value="C:nucleolus"/>
    <property type="evidence" value="ECO:0007669"/>
    <property type="project" value="UniProtKB-SubCell"/>
</dbReference>
<evidence type="ECO:0000256" key="3">
    <source>
        <dbReference type="ARBA" id="ARBA00011117"/>
    </source>
</evidence>
<comment type="subcellular location">
    <subcellularLocation>
        <location evidence="6">Cytoplasm</location>
    </subcellularLocation>
    <subcellularLocation>
        <location evidence="6">Nucleus</location>
        <location evidence="6">Nucleolus</location>
    </subcellularLocation>
</comment>
<dbReference type="PANTHER" id="PTHR45841:SF1">
    <property type="entry name" value="MRNA TURNOVER PROTEIN 4 HOMOLOG"/>
    <property type="match status" value="1"/>
</dbReference>
<comment type="similarity">
    <text evidence="2 6">Belongs to the universal ribosomal protein uL10 family.</text>
</comment>
<protein>
    <recommendedName>
        <fullName evidence="6">Ribosome assembly factor mrt4</fullName>
    </recommendedName>
</protein>
<dbReference type="InterPro" id="IPR043164">
    <property type="entry name" value="Ribosomal_uL10-like_insert_sf"/>
</dbReference>
<accession>A0A086TLM1</accession>
<name>A0A086TLM1_9FUNG</name>
<dbReference type="Pfam" id="PF17777">
    <property type="entry name" value="RL10P_insert"/>
    <property type="match status" value="1"/>
</dbReference>
<dbReference type="OrthoDB" id="10262308at2759"/>
<dbReference type="Pfam" id="PF00466">
    <property type="entry name" value="Ribosomal_L10"/>
    <property type="match status" value="1"/>
</dbReference>
<dbReference type="InterPro" id="IPR051742">
    <property type="entry name" value="Ribosome_Assembly_uL10"/>
</dbReference>
<dbReference type="SUPFAM" id="SSF160369">
    <property type="entry name" value="Ribosomal protein L10-like"/>
    <property type="match status" value="1"/>
</dbReference>
<keyword evidence="9" id="KW-1185">Reference proteome</keyword>
<proteinExistence type="inferred from homology"/>
<evidence type="ECO:0000256" key="5">
    <source>
        <dbReference type="ARBA" id="ARBA00023242"/>
    </source>
</evidence>
<dbReference type="Gene3D" id="3.90.105.20">
    <property type="match status" value="1"/>
</dbReference>
<dbReference type="Gene3D" id="3.30.70.1730">
    <property type="match status" value="1"/>
</dbReference>
<dbReference type="FunFam" id="3.30.70.1730:FF:000005">
    <property type="entry name" value="Ribosome assembly factor mrt4"/>
    <property type="match status" value="1"/>
</dbReference>
<evidence type="ECO:0000256" key="6">
    <source>
        <dbReference type="RuleBase" id="RU364039"/>
    </source>
</evidence>
<dbReference type="AlphaFoldDB" id="A0A086TLM1"/>
<dbReference type="GO" id="GO:0000956">
    <property type="term" value="P:nuclear-transcribed mRNA catabolic process"/>
    <property type="evidence" value="ECO:0007669"/>
    <property type="project" value="TreeGrafter"/>
</dbReference>
<dbReference type="InterPro" id="IPR040637">
    <property type="entry name" value="Ribosomal_uL10-like_insert"/>
</dbReference>
<evidence type="ECO:0000313" key="8">
    <source>
        <dbReference type="EMBL" id="KFH62848.1"/>
    </source>
</evidence>
<dbReference type="EMBL" id="KN042430">
    <property type="protein sequence ID" value="KFH62848.1"/>
    <property type="molecule type" value="Genomic_DNA"/>
</dbReference>
<dbReference type="InterPro" id="IPR033867">
    <property type="entry name" value="Mrt4"/>
</dbReference>
<comment type="function">
    <text evidence="1 6">Component of the ribosome assembly machinery. Nuclear paralog of the ribosomal protein P0, it binds pre-60S subunits at an early stage of assembly in the nucleolus, and is replaced by P0 in cytoplasmic pre-60S subunits and mature 80S ribosomes.</text>
</comment>
<dbReference type="CDD" id="cd05796">
    <property type="entry name" value="Ribosomal_P0_like"/>
    <property type="match status" value="1"/>
</dbReference>
<reference evidence="8 9" key="1">
    <citation type="submission" date="2011-02" db="EMBL/GenBank/DDBJ databases">
        <title>The Genome Sequence of Mortierella verticillata NRRL 6337.</title>
        <authorList>
            <consortium name="The Broad Institute Genome Sequencing Platform"/>
            <person name="Russ C."/>
            <person name="Cuomo C."/>
            <person name="Burger G."/>
            <person name="Gray M.W."/>
            <person name="Holland P.W.H."/>
            <person name="King N."/>
            <person name="Lang F.B.F."/>
            <person name="Roger A.J."/>
            <person name="Ruiz-Trillo I."/>
            <person name="Young S.K."/>
            <person name="Zeng Q."/>
            <person name="Gargeya S."/>
            <person name="Alvarado L."/>
            <person name="Berlin A."/>
            <person name="Chapman S.B."/>
            <person name="Chen Z."/>
            <person name="Freedman E."/>
            <person name="Gellesch M."/>
            <person name="Goldberg J."/>
            <person name="Griggs A."/>
            <person name="Gujja S."/>
            <person name="Heilman E."/>
            <person name="Heiman D."/>
            <person name="Howarth C."/>
            <person name="Mehta T."/>
            <person name="Neiman D."/>
            <person name="Pearson M."/>
            <person name="Roberts A."/>
            <person name="Saif S."/>
            <person name="Shea T."/>
            <person name="Shenoy N."/>
            <person name="Sisk P."/>
            <person name="Stolte C."/>
            <person name="Sykes S."/>
            <person name="White J."/>
            <person name="Yandava C."/>
            <person name="Haas B."/>
            <person name="Nusbaum C."/>
            <person name="Birren B."/>
        </authorList>
    </citation>
    <scope>NUCLEOTIDE SEQUENCE [LARGE SCALE GENOMIC DNA]</scope>
    <source>
        <strain evidence="8 9">NRRL 6337</strain>
    </source>
</reference>
<dbReference type="GO" id="GO:0003723">
    <property type="term" value="F:RNA binding"/>
    <property type="evidence" value="ECO:0007669"/>
    <property type="project" value="TreeGrafter"/>
</dbReference>